<evidence type="ECO:0000313" key="1">
    <source>
        <dbReference type="EMBL" id="DAE26095.1"/>
    </source>
</evidence>
<proteinExistence type="predicted"/>
<name>A0A8S5R3P8_9CAUD</name>
<organism evidence="1">
    <name type="scientific">Siphoviridae sp. ctEkS11</name>
    <dbReference type="NCBI Taxonomy" id="2827272"/>
    <lineage>
        <taxon>Viruses</taxon>
        <taxon>Duplodnaviria</taxon>
        <taxon>Heunggongvirae</taxon>
        <taxon>Uroviricota</taxon>
        <taxon>Caudoviricetes</taxon>
    </lineage>
</organism>
<protein>
    <submittedName>
        <fullName evidence="1">Uncharacterized protein</fullName>
    </submittedName>
</protein>
<sequence>MIKCFPKHKTLLFISQNKYNHNNMGGYSKTIYKLHY</sequence>
<dbReference type="EMBL" id="BK015807">
    <property type="protein sequence ID" value="DAE26095.1"/>
    <property type="molecule type" value="Genomic_DNA"/>
</dbReference>
<accession>A0A8S5R3P8</accession>
<reference evidence="1" key="1">
    <citation type="journal article" date="2021" name="Proc. Natl. Acad. Sci. U.S.A.">
        <title>A Catalog of Tens of Thousands of Viruses from Human Metagenomes Reveals Hidden Associations with Chronic Diseases.</title>
        <authorList>
            <person name="Tisza M.J."/>
            <person name="Buck C.B."/>
        </authorList>
    </citation>
    <scope>NUCLEOTIDE SEQUENCE</scope>
    <source>
        <strain evidence="1">CtEkS11</strain>
    </source>
</reference>